<dbReference type="Proteomes" id="UP000799750">
    <property type="component" value="Unassembled WGS sequence"/>
</dbReference>
<evidence type="ECO:0000256" key="1">
    <source>
        <dbReference type="SAM" id="Phobius"/>
    </source>
</evidence>
<keyword evidence="3" id="KW-1185">Reference proteome</keyword>
<feature type="transmembrane region" description="Helical" evidence="1">
    <location>
        <begin position="84"/>
        <end position="104"/>
    </location>
</feature>
<keyword evidence="1" id="KW-0812">Transmembrane</keyword>
<gene>
    <name evidence="2" type="ORF">BU16DRAFT_531208</name>
</gene>
<evidence type="ECO:0000313" key="3">
    <source>
        <dbReference type="Proteomes" id="UP000799750"/>
    </source>
</evidence>
<accession>A0A6A6QCG4</accession>
<evidence type="ECO:0000313" key="2">
    <source>
        <dbReference type="EMBL" id="KAF2489700.1"/>
    </source>
</evidence>
<keyword evidence="1" id="KW-0472">Membrane</keyword>
<feature type="transmembrane region" description="Helical" evidence="1">
    <location>
        <begin position="53"/>
        <end position="72"/>
    </location>
</feature>
<dbReference type="OrthoDB" id="3753443at2759"/>
<organism evidence="2 3">
    <name type="scientific">Lophium mytilinum</name>
    <dbReference type="NCBI Taxonomy" id="390894"/>
    <lineage>
        <taxon>Eukaryota</taxon>
        <taxon>Fungi</taxon>
        <taxon>Dikarya</taxon>
        <taxon>Ascomycota</taxon>
        <taxon>Pezizomycotina</taxon>
        <taxon>Dothideomycetes</taxon>
        <taxon>Pleosporomycetidae</taxon>
        <taxon>Mytilinidiales</taxon>
        <taxon>Mytilinidiaceae</taxon>
        <taxon>Lophium</taxon>
    </lineage>
</organism>
<name>A0A6A6QCG4_9PEZI</name>
<protein>
    <submittedName>
        <fullName evidence="2">Uncharacterized protein</fullName>
    </submittedName>
</protein>
<dbReference type="AlphaFoldDB" id="A0A6A6QCG4"/>
<keyword evidence="1" id="KW-1133">Transmembrane helix</keyword>
<sequence length="148" mass="15680">MASFSLFTFIKGAADAAVGAILLIKPAVIYHSAFSKALSESAGLPLPNLGEEARSAQHAVAIMVAAVGLAHVRASFDRASLPPFILLNALWSAFALSTVMFAPQRATSALLMTGINHFVFSTGMWWWSGFSVPEILGFGGVAKKRRAD</sequence>
<reference evidence="2" key="1">
    <citation type="journal article" date="2020" name="Stud. Mycol.">
        <title>101 Dothideomycetes genomes: a test case for predicting lifestyles and emergence of pathogens.</title>
        <authorList>
            <person name="Haridas S."/>
            <person name="Albert R."/>
            <person name="Binder M."/>
            <person name="Bloem J."/>
            <person name="Labutti K."/>
            <person name="Salamov A."/>
            <person name="Andreopoulos B."/>
            <person name="Baker S."/>
            <person name="Barry K."/>
            <person name="Bills G."/>
            <person name="Bluhm B."/>
            <person name="Cannon C."/>
            <person name="Castanera R."/>
            <person name="Culley D."/>
            <person name="Daum C."/>
            <person name="Ezra D."/>
            <person name="Gonzalez J."/>
            <person name="Henrissat B."/>
            <person name="Kuo A."/>
            <person name="Liang C."/>
            <person name="Lipzen A."/>
            <person name="Lutzoni F."/>
            <person name="Magnuson J."/>
            <person name="Mondo S."/>
            <person name="Nolan M."/>
            <person name="Ohm R."/>
            <person name="Pangilinan J."/>
            <person name="Park H.-J."/>
            <person name="Ramirez L."/>
            <person name="Alfaro M."/>
            <person name="Sun H."/>
            <person name="Tritt A."/>
            <person name="Yoshinaga Y."/>
            <person name="Zwiers L.-H."/>
            <person name="Turgeon B."/>
            <person name="Goodwin S."/>
            <person name="Spatafora J."/>
            <person name="Crous P."/>
            <person name="Grigoriev I."/>
        </authorList>
    </citation>
    <scope>NUCLEOTIDE SEQUENCE</scope>
    <source>
        <strain evidence="2">CBS 269.34</strain>
    </source>
</reference>
<proteinExistence type="predicted"/>
<feature type="transmembrane region" description="Helical" evidence="1">
    <location>
        <begin position="124"/>
        <end position="142"/>
    </location>
</feature>
<feature type="transmembrane region" description="Helical" evidence="1">
    <location>
        <begin position="12"/>
        <end position="33"/>
    </location>
</feature>
<dbReference type="EMBL" id="MU004198">
    <property type="protein sequence ID" value="KAF2489700.1"/>
    <property type="molecule type" value="Genomic_DNA"/>
</dbReference>